<organism evidence="2 3">
    <name type="scientific">Streptomyces microflavus</name>
    <name type="common">Streptomyces lipmanii</name>
    <dbReference type="NCBI Taxonomy" id="1919"/>
    <lineage>
        <taxon>Bacteria</taxon>
        <taxon>Bacillati</taxon>
        <taxon>Actinomycetota</taxon>
        <taxon>Actinomycetes</taxon>
        <taxon>Kitasatosporales</taxon>
        <taxon>Streptomycetaceae</taxon>
        <taxon>Streptomyces</taxon>
    </lineage>
</organism>
<feature type="compositionally biased region" description="Pro residues" evidence="1">
    <location>
        <begin position="183"/>
        <end position="195"/>
    </location>
</feature>
<comment type="caution">
    <text evidence="2">The sequence shown here is derived from an EMBL/GenBank/DDBJ whole genome shotgun (WGS) entry which is preliminary data.</text>
</comment>
<evidence type="ECO:0000313" key="2">
    <source>
        <dbReference type="EMBL" id="GFN02313.1"/>
    </source>
</evidence>
<gene>
    <name evidence="2" type="ORF">Smic_08690</name>
</gene>
<reference evidence="2 3" key="1">
    <citation type="submission" date="2020-05" db="EMBL/GenBank/DDBJ databases">
        <title>Whole genome shotgun sequence of Streptomyces microflavus NBRC 13062.</title>
        <authorList>
            <person name="Komaki H."/>
            <person name="Tamura T."/>
        </authorList>
    </citation>
    <scope>NUCLEOTIDE SEQUENCE [LARGE SCALE GENOMIC DNA]</scope>
    <source>
        <strain evidence="2 3">NBRC 13062</strain>
    </source>
</reference>
<accession>A0A7J0CIK1</accession>
<name>A0A7J0CIK1_STRMI</name>
<dbReference type="AlphaFoldDB" id="A0A7J0CIK1"/>
<proteinExistence type="predicted"/>
<dbReference type="Proteomes" id="UP000498740">
    <property type="component" value="Unassembled WGS sequence"/>
</dbReference>
<protein>
    <submittedName>
        <fullName evidence="2">Uncharacterized protein</fullName>
    </submittedName>
</protein>
<sequence length="208" mass="21581">MPGSRESLDALRAGVGTASLAASDLAHALAATPLESIRFGGPTEHDEQFRGQERTEAVPVLTEHLQEAARQLELCSTVCRYVAHGISEDLSPAAAPAPAPLPAPAKLNTKQYEALDALAKGGAQLEVRNRRTRIATIDGAAVTTATFGSLDELGLVHHDASVSLARGRDITVTAGGHRALARPPAPPSAPTPVTPEPTAVRTSGRTGR</sequence>
<evidence type="ECO:0000256" key="1">
    <source>
        <dbReference type="SAM" id="MobiDB-lite"/>
    </source>
</evidence>
<feature type="region of interest" description="Disordered" evidence="1">
    <location>
        <begin position="175"/>
        <end position="208"/>
    </location>
</feature>
<dbReference type="EMBL" id="BLWD01000001">
    <property type="protein sequence ID" value="GFN02313.1"/>
    <property type="molecule type" value="Genomic_DNA"/>
</dbReference>
<evidence type="ECO:0000313" key="3">
    <source>
        <dbReference type="Proteomes" id="UP000498740"/>
    </source>
</evidence>